<proteinExistence type="inferred from homology"/>
<name>A0AA90NZU1_9GAMM</name>
<evidence type="ECO:0000259" key="10">
    <source>
        <dbReference type="Pfam" id="PF00155"/>
    </source>
</evidence>
<dbReference type="GO" id="GO:0000105">
    <property type="term" value="P:L-histidine biosynthetic process"/>
    <property type="evidence" value="ECO:0007669"/>
    <property type="project" value="UniProtKB-UniRule"/>
</dbReference>
<dbReference type="Gene3D" id="3.90.1150.10">
    <property type="entry name" value="Aspartate Aminotransferase, domain 1"/>
    <property type="match status" value="1"/>
</dbReference>
<dbReference type="CDD" id="cd00609">
    <property type="entry name" value="AAT_like"/>
    <property type="match status" value="1"/>
</dbReference>
<comment type="similarity">
    <text evidence="3 9">Belongs to the class-II pyridoxal-phosphate-dependent aminotransferase family. Histidinol-phosphate aminotransferase subfamily.</text>
</comment>
<evidence type="ECO:0000256" key="3">
    <source>
        <dbReference type="ARBA" id="ARBA00007970"/>
    </source>
</evidence>
<comment type="subunit">
    <text evidence="4 9">Homodimer.</text>
</comment>
<gene>
    <name evidence="9 11" type="primary">hisC</name>
    <name evidence="11" type="ORF">QS748_03760</name>
</gene>
<keyword evidence="9" id="KW-0028">Amino-acid biosynthesis</keyword>
<dbReference type="InterPro" id="IPR001917">
    <property type="entry name" value="Aminotrans_II_pyridoxalP_BS"/>
</dbReference>
<evidence type="ECO:0000313" key="12">
    <source>
        <dbReference type="Proteomes" id="UP001178148"/>
    </source>
</evidence>
<evidence type="ECO:0000256" key="4">
    <source>
        <dbReference type="ARBA" id="ARBA00011738"/>
    </source>
</evidence>
<reference evidence="11 12" key="1">
    <citation type="journal article" date="2023" name="bioRxiv">
        <title>An intranuclear bacterial parasite of deep-sea mussels expresses apoptosis inhibitors acquired from its host.</title>
        <authorList>
            <person name="Gonzalez Porras M.A."/>
            <person name="Assie A."/>
            <person name="Tietjen M."/>
            <person name="Violette M."/>
            <person name="Kleiner M."/>
            <person name="Gruber-Vodicka H."/>
            <person name="Dubilier N."/>
            <person name="Leisch N."/>
        </authorList>
    </citation>
    <scope>NUCLEOTIDE SEQUENCE [LARGE SCALE GENOMIC DNA]</scope>
    <source>
        <strain evidence="11">IAP13</strain>
    </source>
</reference>
<dbReference type="InterPro" id="IPR004839">
    <property type="entry name" value="Aminotransferase_I/II_large"/>
</dbReference>
<dbReference type="Proteomes" id="UP001178148">
    <property type="component" value="Unassembled WGS sequence"/>
</dbReference>
<comment type="caution">
    <text evidence="11">The sequence shown here is derived from an EMBL/GenBank/DDBJ whole genome shotgun (WGS) entry which is preliminary data.</text>
</comment>
<dbReference type="GO" id="GO:0004400">
    <property type="term" value="F:histidinol-phosphate transaminase activity"/>
    <property type="evidence" value="ECO:0007669"/>
    <property type="project" value="UniProtKB-UniRule"/>
</dbReference>
<evidence type="ECO:0000256" key="1">
    <source>
        <dbReference type="ARBA" id="ARBA00001933"/>
    </source>
</evidence>
<keyword evidence="9" id="KW-0368">Histidine biosynthesis</keyword>
<evidence type="ECO:0000256" key="9">
    <source>
        <dbReference type="HAMAP-Rule" id="MF_01023"/>
    </source>
</evidence>
<evidence type="ECO:0000313" key="11">
    <source>
        <dbReference type="EMBL" id="MDP0588341.1"/>
    </source>
</evidence>
<evidence type="ECO:0000256" key="7">
    <source>
        <dbReference type="ARBA" id="ARBA00022898"/>
    </source>
</evidence>
<evidence type="ECO:0000256" key="2">
    <source>
        <dbReference type="ARBA" id="ARBA00005011"/>
    </source>
</evidence>
<protein>
    <recommendedName>
        <fullName evidence="9">Histidinol-phosphate aminotransferase</fullName>
        <ecNumber evidence="9">2.6.1.9</ecNumber>
    </recommendedName>
    <alternativeName>
        <fullName evidence="9">Imidazole acetol-phosphate transaminase</fullName>
    </alternativeName>
</protein>
<comment type="catalytic activity">
    <reaction evidence="8 9">
        <text>L-histidinol phosphate + 2-oxoglutarate = 3-(imidazol-4-yl)-2-oxopropyl phosphate + L-glutamate</text>
        <dbReference type="Rhea" id="RHEA:23744"/>
        <dbReference type="ChEBI" id="CHEBI:16810"/>
        <dbReference type="ChEBI" id="CHEBI:29985"/>
        <dbReference type="ChEBI" id="CHEBI:57766"/>
        <dbReference type="ChEBI" id="CHEBI:57980"/>
        <dbReference type="EC" id="2.6.1.9"/>
    </reaction>
</comment>
<dbReference type="EC" id="2.6.1.9" evidence="9"/>
<dbReference type="EMBL" id="JASXSV010000004">
    <property type="protein sequence ID" value="MDP0588341.1"/>
    <property type="molecule type" value="Genomic_DNA"/>
</dbReference>
<comment type="pathway">
    <text evidence="2 9">Amino-acid biosynthesis; L-histidine biosynthesis; L-histidine from 5-phospho-alpha-D-ribose 1-diphosphate: step 7/9.</text>
</comment>
<dbReference type="PROSITE" id="PS00599">
    <property type="entry name" value="AA_TRANSFER_CLASS_2"/>
    <property type="match status" value="1"/>
</dbReference>
<organism evidence="11 12">
    <name type="scientific">Candidatus Endonucleibacter bathymodioli</name>
    <dbReference type="NCBI Taxonomy" id="539814"/>
    <lineage>
        <taxon>Bacteria</taxon>
        <taxon>Pseudomonadati</taxon>
        <taxon>Pseudomonadota</taxon>
        <taxon>Gammaproteobacteria</taxon>
        <taxon>Oceanospirillales</taxon>
        <taxon>Endozoicomonadaceae</taxon>
        <taxon>Candidatus Endonucleibacter</taxon>
    </lineage>
</organism>
<dbReference type="Gene3D" id="3.40.640.10">
    <property type="entry name" value="Type I PLP-dependent aspartate aminotransferase-like (Major domain)"/>
    <property type="match status" value="1"/>
</dbReference>
<dbReference type="GO" id="GO:0030170">
    <property type="term" value="F:pyridoxal phosphate binding"/>
    <property type="evidence" value="ECO:0007669"/>
    <property type="project" value="InterPro"/>
</dbReference>
<evidence type="ECO:0000256" key="5">
    <source>
        <dbReference type="ARBA" id="ARBA00022576"/>
    </source>
</evidence>
<comment type="cofactor">
    <cofactor evidence="1 9">
        <name>pyridoxal 5'-phosphate</name>
        <dbReference type="ChEBI" id="CHEBI:597326"/>
    </cofactor>
</comment>
<dbReference type="InterPro" id="IPR015422">
    <property type="entry name" value="PyrdxlP-dep_Trfase_small"/>
</dbReference>
<evidence type="ECO:0000256" key="6">
    <source>
        <dbReference type="ARBA" id="ARBA00022679"/>
    </source>
</evidence>
<dbReference type="PANTHER" id="PTHR43643:SF3">
    <property type="entry name" value="HISTIDINOL-PHOSPHATE AMINOTRANSFERASE"/>
    <property type="match status" value="1"/>
</dbReference>
<accession>A0AA90NZU1</accession>
<keyword evidence="6 9" id="KW-0808">Transferase</keyword>
<sequence length="372" mass="40532">MSCDFINLALPNVRSLQSYQPGKSIEELARERGLPADKIVKLASNENPMGPPPSAIAAIQSVLSGLSRYPDTNGFELKKALAAHHNVDVEQITLGNGSNDVLVLLAESYLAPGISAIYSEHAFFIYFFITNTAGAEGIEVPSLDWGHDLKAMVTAIRPDTRMIFLANPNNPTGTYFDNEALDNFLACVPEQVLIVLDQAYFEYSADFGILNPVNLINSHPNLIVLRTFSKAYGLAGCRIGYAISHPNIADILNRIRQLFNVNSLAQKAALAALHDDAYLKQSIKLNTQGRSQLVSGLTDLGLSCIPSSTNFICVDTKRDSLAVYQNMLAEGVIVLPLGNYNMPQHLRISVGLQNENQQCLNALAAALYQLPE</sequence>
<dbReference type="Pfam" id="PF00155">
    <property type="entry name" value="Aminotran_1_2"/>
    <property type="match status" value="1"/>
</dbReference>
<dbReference type="InterPro" id="IPR005861">
    <property type="entry name" value="HisP_aminotrans"/>
</dbReference>
<dbReference type="AlphaFoldDB" id="A0AA90NZU1"/>
<feature type="modified residue" description="N6-(pyridoxal phosphate)lysine" evidence="9">
    <location>
        <position position="230"/>
    </location>
</feature>
<evidence type="ECO:0000256" key="8">
    <source>
        <dbReference type="ARBA" id="ARBA00047481"/>
    </source>
</evidence>
<dbReference type="InterPro" id="IPR015424">
    <property type="entry name" value="PyrdxlP-dep_Trfase"/>
</dbReference>
<dbReference type="NCBIfam" id="TIGR01141">
    <property type="entry name" value="hisC"/>
    <property type="match status" value="1"/>
</dbReference>
<dbReference type="SUPFAM" id="SSF53383">
    <property type="entry name" value="PLP-dependent transferases"/>
    <property type="match status" value="1"/>
</dbReference>
<keyword evidence="5 9" id="KW-0032">Aminotransferase</keyword>
<dbReference type="HAMAP" id="MF_01023">
    <property type="entry name" value="HisC_aminotrans_2"/>
    <property type="match status" value="1"/>
</dbReference>
<feature type="domain" description="Aminotransferase class I/classII large" evidence="10">
    <location>
        <begin position="38"/>
        <end position="357"/>
    </location>
</feature>
<dbReference type="InterPro" id="IPR015421">
    <property type="entry name" value="PyrdxlP-dep_Trfase_major"/>
</dbReference>
<keyword evidence="12" id="KW-1185">Reference proteome</keyword>
<dbReference type="PANTHER" id="PTHR43643">
    <property type="entry name" value="HISTIDINOL-PHOSPHATE AMINOTRANSFERASE 2"/>
    <property type="match status" value="1"/>
</dbReference>
<dbReference type="InterPro" id="IPR050106">
    <property type="entry name" value="HistidinolP_aminotransfase"/>
</dbReference>
<keyword evidence="7 9" id="KW-0663">Pyridoxal phosphate</keyword>